<dbReference type="RefSeq" id="WP_267152165.1">
    <property type="nucleotide sequence ID" value="NZ_JAPMLT010000007.1"/>
</dbReference>
<comment type="caution">
    <text evidence="2">The sequence shown here is derived from an EMBL/GenBank/DDBJ whole genome shotgun (WGS) entry which is preliminary data.</text>
</comment>
<evidence type="ECO:0000313" key="2">
    <source>
        <dbReference type="EMBL" id="MCX7570919.1"/>
    </source>
</evidence>
<feature type="compositionally biased region" description="Basic and acidic residues" evidence="1">
    <location>
        <begin position="1"/>
        <end position="11"/>
    </location>
</feature>
<feature type="compositionally biased region" description="Polar residues" evidence="1">
    <location>
        <begin position="14"/>
        <end position="24"/>
    </location>
</feature>
<gene>
    <name evidence="2" type="ORF">OS242_13300</name>
</gene>
<evidence type="ECO:0000313" key="3">
    <source>
        <dbReference type="Proteomes" id="UP001208017"/>
    </source>
</evidence>
<proteinExistence type="predicted"/>
<feature type="region of interest" description="Disordered" evidence="1">
    <location>
        <begin position="1"/>
        <end position="24"/>
    </location>
</feature>
<sequence length="936" mass="104353">METERKARPVEKSTPVSKATSNVPAQAAGPLLSVAGLHRLQHTVGNRAVLQMMRDRRRAQMQPVQTEQRGQVLQGQFKYTNNIDLSRKNGKEEAQVSPGSLTVGALSLPASYRPPTQFGIEQKAHSISWTLLKQAYENVGNLDEKLTVEKFINEYLKKDWAALSEQKPLLEEDEDNETLTNAYAAFNRFLGEYPDSFFTELVTQSKSAADWSALVQKCVSDLFVATQLAPLTTHTGFTAVKGASSKGVQEHRPSNHGEGYANRKLRELEAELKQGKSVSGQTVEECAAMYWDPGSDREGGISDLKELQYLKAEFLKAFERAYPNIWKAHAADVKKVFTSVADKKPNAEADAEAEVEAAVKEEDEEKEEPGKQQFQALLQVEEKDTGGNLQRFPASEFDVDDLKLSNDRPPTKYGPIGQKSHTVSWSLVLQGLQKAASGKDLSQFLSSLLSRWTFLNDQDWEGMIDSELLNASDFKASTKPSTVQSAQKVNKTRLEQVQALIEPNLTRLNAALSGLCLTGLEWKNLLQTTISDYVVVYQSSPLASYKDGMPKGNGESDANKWLTHREYYLTHADDEKFDDEAKELMETQWEKKFKYEFDKKSRGGNPVRYQDKDSEEISKSKAVKNLIGKKGFTDDTQKDMDRLLVKQEALKHLDVSWNTFKSGRMTTADKMKYMSMVLYEWESAVAEAYPKVGESHGQELRDYSDLYAVSDTMNEDLIEQKVEEKRESLKDKMLEDGELEKELEQVRAEHEGKVFILSPIMDRTRNAYQNVAPDSASVQASPEYDKGLASARGGAREQNGSEAYKLAMQHYQSGMEKAQGEQAKPAEKAAAAGYDDYRRGVSIAQSDGALPAEAAAKTGFADYHSGIFDAQIQAAKGTGGRGVGYEDFMRGTQDRDQDPSGMVQEPDCYGYMAGFRRPQDGGARSTSPSPKKKIKQ</sequence>
<feature type="compositionally biased region" description="Basic and acidic residues" evidence="1">
    <location>
        <begin position="888"/>
        <end position="898"/>
    </location>
</feature>
<name>A0ABT3X835_9BACL</name>
<dbReference type="EMBL" id="JAPMLT010000007">
    <property type="protein sequence ID" value="MCX7570919.1"/>
    <property type="molecule type" value="Genomic_DNA"/>
</dbReference>
<protein>
    <submittedName>
        <fullName evidence="2">Uncharacterized protein</fullName>
    </submittedName>
</protein>
<accession>A0ABT3X835</accession>
<organism evidence="2 3">
    <name type="scientific">Tumebacillus lacus</name>
    <dbReference type="NCBI Taxonomy" id="2995335"/>
    <lineage>
        <taxon>Bacteria</taxon>
        <taxon>Bacillati</taxon>
        <taxon>Bacillota</taxon>
        <taxon>Bacilli</taxon>
        <taxon>Bacillales</taxon>
        <taxon>Alicyclobacillaceae</taxon>
        <taxon>Tumebacillus</taxon>
    </lineage>
</organism>
<reference evidence="2 3" key="1">
    <citation type="submission" date="2022-11" db="EMBL/GenBank/DDBJ databases">
        <title>Study of microbial diversity in lake waters.</title>
        <authorList>
            <person name="Zhang J."/>
        </authorList>
    </citation>
    <scope>NUCLEOTIDE SEQUENCE [LARGE SCALE GENOMIC DNA]</scope>
    <source>
        <strain evidence="2 3">DT12</strain>
    </source>
</reference>
<dbReference type="Proteomes" id="UP001208017">
    <property type="component" value="Unassembled WGS sequence"/>
</dbReference>
<feature type="region of interest" description="Disordered" evidence="1">
    <location>
        <begin position="888"/>
        <end position="936"/>
    </location>
</feature>
<keyword evidence="3" id="KW-1185">Reference proteome</keyword>
<evidence type="ECO:0000256" key="1">
    <source>
        <dbReference type="SAM" id="MobiDB-lite"/>
    </source>
</evidence>